<dbReference type="AlphaFoldDB" id="A0A497ZNB1"/>
<sequence>MFSFEFINYGTQILHSKDLEDMRDAVLGGNDHEVDCNVSDFCRERKRFDIKLADVSESAQRVSARYKS</sequence>
<comment type="caution">
    <text evidence="1">The sequence shown here is derived from an EMBL/GenBank/DDBJ whole genome shotgun (WGS) entry which is preliminary data.</text>
</comment>
<accession>A0A497ZNB1</accession>
<keyword evidence="2" id="KW-1185">Reference proteome</keyword>
<proteinExistence type="predicted"/>
<dbReference type="EMBL" id="RCCT01000002">
    <property type="protein sequence ID" value="RLK08175.1"/>
    <property type="molecule type" value="Genomic_DNA"/>
</dbReference>
<protein>
    <submittedName>
        <fullName evidence="1">Uncharacterized protein</fullName>
    </submittedName>
</protein>
<dbReference type="Proteomes" id="UP000271700">
    <property type="component" value="Unassembled WGS sequence"/>
</dbReference>
<organism evidence="1 2">
    <name type="scientific">Ruegeria conchae</name>
    <dbReference type="NCBI Taxonomy" id="981384"/>
    <lineage>
        <taxon>Bacteria</taxon>
        <taxon>Pseudomonadati</taxon>
        <taxon>Pseudomonadota</taxon>
        <taxon>Alphaproteobacteria</taxon>
        <taxon>Rhodobacterales</taxon>
        <taxon>Roseobacteraceae</taxon>
        <taxon>Ruegeria</taxon>
    </lineage>
</organism>
<reference evidence="1 2" key="1">
    <citation type="submission" date="2018-10" db="EMBL/GenBank/DDBJ databases">
        <title>Genomic Encyclopedia of Archaeal and Bacterial Type Strains, Phase II (KMG-II): from individual species to whole genera.</title>
        <authorList>
            <person name="Goeker M."/>
        </authorList>
    </citation>
    <scope>NUCLEOTIDE SEQUENCE [LARGE SCALE GENOMIC DNA]</scope>
    <source>
        <strain evidence="1 2">DSM 29317</strain>
    </source>
</reference>
<name>A0A497ZNB1_9RHOB</name>
<gene>
    <name evidence="1" type="ORF">CLV75_1844</name>
</gene>
<dbReference type="RefSeq" id="WP_010443359.1">
    <property type="nucleotide sequence ID" value="NZ_AEYW01000023.1"/>
</dbReference>
<dbReference type="OrthoDB" id="9939695at2"/>
<evidence type="ECO:0000313" key="2">
    <source>
        <dbReference type="Proteomes" id="UP000271700"/>
    </source>
</evidence>
<evidence type="ECO:0000313" key="1">
    <source>
        <dbReference type="EMBL" id="RLK08175.1"/>
    </source>
</evidence>